<feature type="domain" description="Calcineurin-like phosphoesterase C-terminal" evidence="1">
    <location>
        <begin position="17"/>
        <end position="183"/>
    </location>
</feature>
<dbReference type="KEGG" id="xop:PXO_00843"/>
<reference evidence="3" key="3">
    <citation type="submission" date="2015-06" db="EMBL/GenBank/DDBJ databases">
        <authorList>
            <person name="Booher N.J."/>
            <person name="Carpenter S.C.D."/>
            <person name="Sebra R.P."/>
            <person name="Wang L."/>
            <person name="Salzberg S.L."/>
            <person name="Leach J.E."/>
            <person name="Bogdanove A.J."/>
        </authorList>
    </citation>
    <scope>NUCLEOTIDE SEQUENCE</scope>
    <source>
        <strain evidence="3">PXO99A</strain>
    </source>
</reference>
<dbReference type="InterPro" id="IPR032288">
    <property type="entry name" value="Metallophos_C"/>
</dbReference>
<dbReference type="KEGG" id="xop:PXO_06085"/>
<name>A0A0J9WX95_XANOP</name>
<gene>
    <name evidence="2" type="ordered locus">PXO_00843</name>
    <name evidence="3" type="ordered locus">PXO_06085</name>
</gene>
<dbReference type="RefSeq" id="WP_012445025.1">
    <property type="nucleotide sequence ID" value="NC_010717.2"/>
</dbReference>
<reference evidence="3 4" key="1">
    <citation type="journal article" date="2008" name="BMC Genomics">
        <title>Genome sequence and rapid evolution of the rice pathogen Xanthomonas oryzae pv. oryzae PXO99A.</title>
        <authorList>
            <person name="Salzberg S.L."/>
            <person name="Sommer D.D."/>
            <person name="Schatz M.C."/>
            <person name="Phillippy A.M."/>
            <person name="Rabinowicz P.D."/>
            <person name="Tsuge S."/>
            <person name="Furutani A."/>
            <person name="Ochiai H."/>
            <person name="Delcher A.L."/>
            <person name="Kelley D."/>
            <person name="Madupu R."/>
            <person name="Puiu D."/>
            <person name="Radune D."/>
            <person name="Shumway M."/>
            <person name="Trapnell C."/>
            <person name="Aparna G."/>
            <person name="Jha G."/>
            <person name="Pandey A."/>
            <person name="Patil P.B."/>
            <person name="Ishihara H."/>
            <person name="Meyer D.F."/>
            <person name="Szurek B."/>
            <person name="Verdier V."/>
            <person name="Koebnik R."/>
            <person name="Dow J.M."/>
            <person name="Ryan R.P."/>
            <person name="Hirata H."/>
            <person name="Tsuyumu S."/>
            <person name="Won Lee S."/>
            <person name="Seo Y.S."/>
            <person name="Sriariyanum M."/>
            <person name="Ronald P.C."/>
            <person name="Sonti R.V."/>
            <person name="Van Sluys M.A."/>
            <person name="Leach J.E."/>
            <person name="White F.F."/>
            <person name="Bogdanove A.J."/>
        </authorList>
    </citation>
    <scope>NUCLEOTIDE SEQUENCE [LARGE SCALE GENOMIC DNA]</scope>
    <source>
        <strain evidence="3 4">PXO99A</strain>
    </source>
</reference>
<protein>
    <recommendedName>
        <fullName evidence="1">Calcineurin-like phosphoesterase C-terminal domain-containing protein</fullName>
    </recommendedName>
</protein>
<sequence>MAHGADEGWQGARPLHEYNVGAACGAFWSGAKDADGIPDATMSDGTPTGYAVLQVAPSGDYTLAYHAARAADDVQLLLHAPKVLRKGAYAAWGIYANVFMGQDDTVVEIAHRQRRLAADEAGRARRSTRAGRKCARRCGRRTARLRPLAGGHAVHASRRGALPTALAVGEHTVEVRATLPTGQYSASTVYRLQTAMP</sequence>
<dbReference type="AlphaFoldDB" id="A0A0J9WX95"/>
<accession>A0A0J9WX95</accession>
<organism evidence="3 4">
    <name type="scientific">Xanthomonas oryzae pv. oryzae (strain PXO99A)</name>
    <dbReference type="NCBI Taxonomy" id="360094"/>
    <lineage>
        <taxon>Bacteria</taxon>
        <taxon>Pseudomonadati</taxon>
        <taxon>Pseudomonadota</taxon>
        <taxon>Gammaproteobacteria</taxon>
        <taxon>Lysobacterales</taxon>
        <taxon>Lysobacteraceae</taxon>
        <taxon>Xanthomonas</taxon>
    </lineage>
</organism>
<evidence type="ECO:0000313" key="4">
    <source>
        <dbReference type="Proteomes" id="UP000001740"/>
    </source>
</evidence>
<dbReference type="Proteomes" id="UP000001740">
    <property type="component" value="Chromosome"/>
</dbReference>
<dbReference type="EMBL" id="CP000967">
    <property type="protein sequence ID" value="ACD59087.1"/>
    <property type="molecule type" value="Genomic_DNA"/>
</dbReference>
<proteinExistence type="predicted"/>
<evidence type="ECO:0000313" key="2">
    <source>
        <dbReference type="EMBL" id="ACD59087.1"/>
    </source>
</evidence>
<dbReference type="HOGENOM" id="CLU_1383708_0_0_6"/>
<evidence type="ECO:0000313" key="3">
    <source>
        <dbReference type="EMBL" id="ACD59278.1"/>
    </source>
</evidence>
<evidence type="ECO:0000259" key="1">
    <source>
        <dbReference type="Pfam" id="PF16370"/>
    </source>
</evidence>
<dbReference type="EMBL" id="CP000967">
    <property type="protein sequence ID" value="ACD59278.1"/>
    <property type="molecule type" value="Genomic_DNA"/>
</dbReference>
<dbReference type="Pfam" id="PF16370">
    <property type="entry name" value="MetallophosC"/>
    <property type="match status" value="1"/>
</dbReference>
<reference evidence="3" key="2">
    <citation type="submission" date="2013-08" db="EMBL/GenBank/DDBJ databases">
        <authorList>
            <person name="Salzberg S."/>
        </authorList>
    </citation>
    <scope>NUCLEOTIDE SEQUENCE</scope>
    <source>
        <strain evidence="3">PXO99A</strain>
    </source>
</reference>
<dbReference type="eggNOG" id="COG1409">
    <property type="taxonomic scope" value="Bacteria"/>
</dbReference>